<evidence type="ECO:0000259" key="11">
    <source>
        <dbReference type="SMART" id="SM00990"/>
    </source>
</evidence>
<dbReference type="SMART" id="SM00990">
    <property type="entry name" value="VRR_NUC"/>
    <property type="match status" value="1"/>
</dbReference>
<evidence type="ECO:0000256" key="1">
    <source>
        <dbReference type="ARBA" id="ARBA00000983"/>
    </source>
</evidence>
<keyword evidence="6" id="KW-0540">Nuclease</keyword>
<evidence type="ECO:0000256" key="9">
    <source>
        <dbReference type="ARBA" id="ARBA00022842"/>
    </source>
</evidence>
<proteinExistence type="inferred from homology"/>
<dbReference type="Pfam" id="PF21315">
    <property type="entry name" value="FAN1_HTH"/>
    <property type="match status" value="1"/>
</dbReference>
<evidence type="ECO:0000256" key="10">
    <source>
        <dbReference type="ARBA" id="ARBA00023211"/>
    </source>
</evidence>
<dbReference type="PANTHER" id="PTHR15749">
    <property type="entry name" value="FANCONI-ASSOCIATED NUCLEASE 1"/>
    <property type="match status" value="1"/>
</dbReference>
<comment type="cofactor">
    <cofactor evidence="2">
        <name>Mn(2+)</name>
        <dbReference type="ChEBI" id="CHEBI:29035"/>
    </cofactor>
</comment>
<dbReference type="InterPro" id="IPR049125">
    <property type="entry name" value="FAN1-like_WH"/>
</dbReference>
<dbReference type="Proteomes" id="UP001249959">
    <property type="component" value="Unassembled WGS sequence"/>
</dbReference>
<evidence type="ECO:0000256" key="2">
    <source>
        <dbReference type="ARBA" id="ARBA00001936"/>
    </source>
</evidence>
<evidence type="ECO:0000256" key="8">
    <source>
        <dbReference type="ARBA" id="ARBA00022801"/>
    </source>
</evidence>
<dbReference type="InterPro" id="IPR011856">
    <property type="entry name" value="tRNA_endonuc-like_dom_sf"/>
</dbReference>
<comment type="similarity">
    <text evidence="4">Belongs to the FAN1 family.</text>
</comment>
<comment type="caution">
    <text evidence="12">The sequence shown here is derived from an EMBL/GenBank/DDBJ whole genome shotgun (WGS) entry which is preliminary data.</text>
</comment>
<organism evidence="12 13">
    <name type="scientific">Aquirufa regiilacus</name>
    <dbReference type="NCBI Taxonomy" id="3024868"/>
    <lineage>
        <taxon>Bacteria</taxon>
        <taxon>Pseudomonadati</taxon>
        <taxon>Bacteroidota</taxon>
        <taxon>Cytophagia</taxon>
        <taxon>Cytophagales</taxon>
        <taxon>Flectobacillaceae</taxon>
        <taxon>Aquirufa</taxon>
    </lineage>
</organism>
<sequence>MENIDPSNFSPTYYWDYFQYVLRYVDKHYKNLLNPAESEFISSFQALSFPAQCLYLRLAGRSVAWFNRSSLNYGEIESLDSVIQELIDHGFAGEYDSTVFTSSLLHVFTKQTCVDMVKEISTSNESFKALSKQALVDLLVGLPLSPSFSASTWIRPLQLHLYQFCSFLFFGSKNRDLKEFVVRDLGHRQYVEVDEDDFQPYFTSRKEIEEKWQLSLWREWFYEQQDKMDPGQLKDSLFELIVPMAVVLSDLAIPAYERLLFQVGRYLERQAYLEQALEVYEQAGSAQALERRIRILTKLKRMDEALQWAEFGQLHVENPTELHFFQDFIARQASKKHVKQVTGRLKKAEKIEIDGSYQGRVEQGLIDYYIDQGYYAAFSENGVWKNILGLLTWELIFTDRSAGFHHPFQYAPTIDYTTVNTARFMELLDLLHDREQVLLYMRQVADENHGTINPLVDWGHLNWQLIESVLVSVETNALQQVLQLMWSRLSTHAKGFPDLFIQRGDEYAFVEVKSPNDHLSAIQHFWHDSFAALGIPVSLIRVVWK</sequence>
<keyword evidence="8" id="KW-0378">Hydrolase</keyword>
<dbReference type="Gene3D" id="3.40.1350.10">
    <property type="match status" value="1"/>
</dbReference>
<gene>
    <name evidence="12" type="ORF">PQG45_05825</name>
</gene>
<comment type="catalytic activity">
    <reaction evidence="1">
        <text>Hydrolytically removes 5'-nucleotides successively from the 3'-hydroxy termini of 3'-hydroxy-terminated oligonucleotides.</text>
        <dbReference type="EC" id="3.1.4.1"/>
    </reaction>
</comment>
<dbReference type="PANTHER" id="PTHR15749:SF4">
    <property type="entry name" value="FANCONI-ASSOCIATED NUCLEASE 1"/>
    <property type="match status" value="1"/>
</dbReference>
<evidence type="ECO:0000313" key="13">
    <source>
        <dbReference type="Proteomes" id="UP001249959"/>
    </source>
</evidence>
<dbReference type="InterPro" id="IPR033315">
    <property type="entry name" value="Fan1-like"/>
</dbReference>
<comment type="cofactor">
    <cofactor evidence="3">
        <name>Mg(2+)</name>
        <dbReference type="ChEBI" id="CHEBI:18420"/>
    </cofactor>
</comment>
<dbReference type="Pfam" id="PF08774">
    <property type="entry name" value="VRR_NUC"/>
    <property type="match status" value="1"/>
</dbReference>
<dbReference type="RefSeq" id="WP_316070449.1">
    <property type="nucleotide sequence ID" value="NZ_JAVNWW010000001.1"/>
</dbReference>
<keyword evidence="13" id="KW-1185">Reference proteome</keyword>
<keyword evidence="7" id="KW-0479">Metal-binding</keyword>
<evidence type="ECO:0000313" key="12">
    <source>
        <dbReference type="EMBL" id="MDU0808553.1"/>
    </source>
</evidence>
<feature type="domain" description="VRR-NUC" evidence="11">
    <location>
        <begin position="432"/>
        <end position="544"/>
    </location>
</feature>
<keyword evidence="10" id="KW-0464">Manganese</keyword>
<accession>A0ABU3TRR0</accession>
<dbReference type="InterPro" id="IPR014883">
    <property type="entry name" value="VRR_NUC"/>
</dbReference>
<protein>
    <recommendedName>
        <fullName evidence="5">phosphodiesterase I</fullName>
        <ecNumber evidence="5">3.1.4.1</ecNumber>
    </recommendedName>
</protein>
<evidence type="ECO:0000256" key="6">
    <source>
        <dbReference type="ARBA" id="ARBA00022722"/>
    </source>
</evidence>
<evidence type="ECO:0000256" key="7">
    <source>
        <dbReference type="ARBA" id="ARBA00022723"/>
    </source>
</evidence>
<name>A0ABU3TRR0_9BACT</name>
<keyword evidence="9" id="KW-0460">Magnesium</keyword>
<evidence type="ECO:0000256" key="3">
    <source>
        <dbReference type="ARBA" id="ARBA00001946"/>
    </source>
</evidence>
<reference evidence="12 13" key="1">
    <citation type="submission" date="2023-09" db="EMBL/GenBank/DDBJ databases">
        <title>Aquirufa genomes.</title>
        <authorList>
            <person name="Pitt A."/>
        </authorList>
    </citation>
    <scope>NUCLEOTIDE SEQUENCE [LARGE SCALE GENOMIC DNA]</scope>
    <source>
        <strain evidence="12 13">LEOWEIH-7C</strain>
    </source>
</reference>
<evidence type="ECO:0000256" key="5">
    <source>
        <dbReference type="ARBA" id="ARBA00012029"/>
    </source>
</evidence>
<evidence type="ECO:0000256" key="4">
    <source>
        <dbReference type="ARBA" id="ARBA00005533"/>
    </source>
</evidence>
<dbReference type="EMBL" id="JAVNWW010000001">
    <property type="protein sequence ID" value="MDU0808553.1"/>
    <property type="molecule type" value="Genomic_DNA"/>
</dbReference>
<dbReference type="EC" id="3.1.4.1" evidence="5"/>